<dbReference type="RefSeq" id="WP_145086527.1">
    <property type="nucleotide sequence ID" value="NZ_VLKH01000013.1"/>
</dbReference>
<dbReference type="Proteomes" id="UP000315343">
    <property type="component" value="Unassembled WGS sequence"/>
</dbReference>
<evidence type="ECO:0000259" key="1">
    <source>
        <dbReference type="Pfam" id="PF07833"/>
    </source>
</evidence>
<dbReference type="EMBL" id="VLKH01000013">
    <property type="protein sequence ID" value="TWH77654.1"/>
    <property type="molecule type" value="Genomic_DNA"/>
</dbReference>
<dbReference type="Gene3D" id="3.30.457.10">
    <property type="entry name" value="Copper amine oxidase-like, N-terminal domain"/>
    <property type="match status" value="1"/>
</dbReference>
<organism evidence="2 3">
    <name type="scientific">Sedimentibacter saalensis</name>
    <dbReference type="NCBI Taxonomy" id="130788"/>
    <lineage>
        <taxon>Bacteria</taxon>
        <taxon>Bacillati</taxon>
        <taxon>Bacillota</taxon>
        <taxon>Tissierellia</taxon>
        <taxon>Sedimentibacter</taxon>
    </lineage>
</organism>
<comment type="caution">
    <text evidence="2">The sequence shown here is derived from an EMBL/GenBank/DDBJ whole genome shotgun (WGS) entry which is preliminary data.</text>
</comment>
<protein>
    <submittedName>
        <fullName evidence="2">Lactocepin</fullName>
    </submittedName>
</protein>
<accession>A0A562J435</accession>
<reference evidence="2 3" key="1">
    <citation type="submission" date="2019-07" db="EMBL/GenBank/DDBJ databases">
        <title>Genomic Encyclopedia of Type Strains, Phase I: the one thousand microbial genomes (KMG-I) project.</title>
        <authorList>
            <person name="Kyrpides N."/>
        </authorList>
    </citation>
    <scope>NUCLEOTIDE SEQUENCE [LARGE SCALE GENOMIC DNA]</scope>
    <source>
        <strain evidence="2 3">DSM 13558</strain>
    </source>
</reference>
<dbReference type="InterPro" id="IPR012854">
    <property type="entry name" value="Cu_amine_oxidase-like_N"/>
</dbReference>
<proteinExistence type="predicted"/>
<evidence type="ECO:0000313" key="2">
    <source>
        <dbReference type="EMBL" id="TWH77654.1"/>
    </source>
</evidence>
<evidence type="ECO:0000313" key="3">
    <source>
        <dbReference type="Proteomes" id="UP000315343"/>
    </source>
</evidence>
<dbReference type="InterPro" id="IPR036582">
    <property type="entry name" value="Mao_N_sf"/>
</dbReference>
<feature type="domain" description="Copper amine oxidase-like N-terminal" evidence="1">
    <location>
        <begin position="2"/>
        <end position="94"/>
    </location>
</feature>
<dbReference type="OrthoDB" id="1696951at2"/>
<dbReference type="SUPFAM" id="SSF55383">
    <property type="entry name" value="Copper amine oxidase, domain N"/>
    <property type="match status" value="1"/>
</dbReference>
<dbReference type="AlphaFoldDB" id="A0A562J435"/>
<sequence length="97" mass="10908">MIISSRSMVPIRAVVEALDGTVSWEGSSQKITLTAQGNTVVMWIDKNEILVNGNRYYIDVAPTIVNGRTYVPLRFAAENLNTKVYWINSTREAVIIY</sequence>
<dbReference type="Pfam" id="PF07833">
    <property type="entry name" value="Cu_amine_oxidN1"/>
    <property type="match status" value="1"/>
</dbReference>
<name>A0A562J435_9FIRM</name>
<gene>
    <name evidence="2" type="ORF">LY60_03421</name>
</gene>
<keyword evidence="3" id="KW-1185">Reference proteome</keyword>